<dbReference type="Pfam" id="PF04362">
    <property type="entry name" value="Iron_traffic"/>
    <property type="match status" value="1"/>
</dbReference>
<gene>
    <name evidence="1" type="ORF">NCAV_0925</name>
</gene>
<keyword evidence="2" id="KW-1185">Reference proteome</keyword>
<dbReference type="EMBL" id="LT981265">
    <property type="protein sequence ID" value="SPC34102.1"/>
    <property type="molecule type" value="Genomic_DNA"/>
</dbReference>
<dbReference type="AlphaFoldDB" id="A0A2K5AR30"/>
<dbReference type="InterPro" id="IPR007457">
    <property type="entry name" value="Fe_traffick_prot_YggX"/>
</dbReference>
<sequence>MVRCVKCGSEIDESIERDARAKSYGSCNNCWNEWTRYSIMVINDLRLDMSIPEHRQMLKRYERIFFGLEQIGQGMRDVSKEEERVPDKK</sequence>
<dbReference type="GO" id="GO:0005506">
    <property type="term" value="F:iron ion binding"/>
    <property type="evidence" value="ECO:0007669"/>
    <property type="project" value="InterPro"/>
</dbReference>
<accession>A0A2K5AR30</accession>
<protein>
    <submittedName>
        <fullName evidence="1">Fe-S cluster protector protein</fullName>
    </submittedName>
</protein>
<reference evidence="2" key="1">
    <citation type="submission" date="2018-01" db="EMBL/GenBank/DDBJ databases">
        <authorList>
            <person name="Kerou L M."/>
        </authorList>
    </citation>
    <scope>NUCLEOTIDE SEQUENCE [LARGE SCALE GENOMIC DNA]</scope>
    <source>
        <strain evidence="2">SCU2</strain>
    </source>
</reference>
<dbReference type="KEGG" id="ncv:NCAV_0925"/>
<dbReference type="InterPro" id="IPR036766">
    <property type="entry name" value="Fe_traffick_prot_YggX_sf"/>
</dbReference>
<dbReference type="Gene3D" id="1.10.3880.10">
    <property type="entry name" value="Fe(II) trafficking protein YggX"/>
    <property type="match status" value="1"/>
</dbReference>
<dbReference type="GeneID" id="41594974"/>
<evidence type="ECO:0000313" key="1">
    <source>
        <dbReference type="EMBL" id="SPC34102.1"/>
    </source>
</evidence>
<dbReference type="SUPFAM" id="SSF111148">
    <property type="entry name" value="YggX-like"/>
    <property type="match status" value="1"/>
</dbReference>
<evidence type="ECO:0000313" key="2">
    <source>
        <dbReference type="Proteomes" id="UP000236248"/>
    </source>
</evidence>
<organism evidence="1 2">
    <name type="scientific">Candidatus Nitrosocaldus cavascurensis</name>
    <dbReference type="NCBI Taxonomy" id="2058097"/>
    <lineage>
        <taxon>Archaea</taxon>
        <taxon>Nitrososphaerota</taxon>
        <taxon>Nitrososphaeria</taxon>
        <taxon>Candidatus Nitrosocaldales</taxon>
        <taxon>Candidatus Nitrosocaldaceae</taxon>
        <taxon>Candidatus Nitrosocaldus</taxon>
    </lineage>
</organism>
<dbReference type="RefSeq" id="WP_103287167.1">
    <property type="nucleotide sequence ID" value="NZ_LT981265.1"/>
</dbReference>
<name>A0A2K5AR30_9ARCH</name>
<dbReference type="Proteomes" id="UP000236248">
    <property type="component" value="Chromosome NCAV"/>
</dbReference>
<proteinExistence type="predicted"/>